<keyword evidence="2 5" id="KW-0812">Transmembrane</keyword>
<sequence>MMLFLPAGTLHYWQAWVFLAVFALSTWLPSIYLLRTNPAALERRMRAGPLAETRRLQRIVIAGLFICFAAMFVVSALDHRFGWSPVPATVSLVGDVLVAIGLGVAMLVIIQNSYAAANVTVEEDQQLVTTGLYGLVRHPMYTGNVILMVGTPLALGSYCGLVFVVPGLVALVLRIRDEEQLLAQRLGGYREYLQQVRYHLVPYLW</sequence>
<keyword evidence="4 5" id="KW-0472">Membrane</keyword>
<accession>X8DYA1</accession>
<protein>
    <submittedName>
        <fullName evidence="6">Ergosterol biosynthesis ERG4/ERG24 family protein</fullName>
    </submittedName>
</protein>
<comment type="caution">
    <text evidence="6">The sequence shown here is derived from an EMBL/GenBank/DDBJ whole genome shotgun (WGS) entry which is preliminary data.</text>
</comment>
<dbReference type="Pfam" id="PF04191">
    <property type="entry name" value="PEMT"/>
    <property type="match status" value="1"/>
</dbReference>
<dbReference type="Gene3D" id="1.20.120.1630">
    <property type="match status" value="1"/>
</dbReference>
<evidence type="ECO:0000256" key="4">
    <source>
        <dbReference type="ARBA" id="ARBA00023136"/>
    </source>
</evidence>
<gene>
    <name evidence="6" type="ORF">I553_9490</name>
</gene>
<dbReference type="AlphaFoldDB" id="X8DYA1"/>
<proteinExistence type="predicted"/>
<feature type="transmembrane region" description="Helical" evidence="5">
    <location>
        <begin position="145"/>
        <end position="173"/>
    </location>
</feature>
<feature type="transmembrane region" description="Helical" evidence="5">
    <location>
        <begin position="89"/>
        <end position="110"/>
    </location>
</feature>
<name>X8DYA1_MYCXE</name>
<dbReference type="InterPro" id="IPR052527">
    <property type="entry name" value="Metal_cation-efflux_comp"/>
</dbReference>
<organism evidence="6">
    <name type="scientific">Mycobacterium xenopi 4042</name>
    <dbReference type="NCBI Taxonomy" id="1299334"/>
    <lineage>
        <taxon>Bacteria</taxon>
        <taxon>Bacillati</taxon>
        <taxon>Actinomycetota</taxon>
        <taxon>Actinomycetes</taxon>
        <taxon>Mycobacteriales</taxon>
        <taxon>Mycobacteriaceae</taxon>
        <taxon>Mycobacterium</taxon>
    </lineage>
</organism>
<dbReference type="InterPro" id="IPR007318">
    <property type="entry name" value="Phopholipid_MeTrfase"/>
</dbReference>
<evidence type="ECO:0000256" key="3">
    <source>
        <dbReference type="ARBA" id="ARBA00022989"/>
    </source>
</evidence>
<evidence type="ECO:0000256" key="5">
    <source>
        <dbReference type="SAM" id="Phobius"/>
    </source>
</evidence>
<keyword evidence="3 5" id="KW-1133">Transmembrane helix</keyword>
<evidence type="ECO:0000256" key="1">
    <source>
        <dbReference type="ARBA" id="ARBA00004127"/>
    </source>
</evidence>
<feature type="transmembrane region" description="Helical" evidence="5">
    <location>
        <begin position="55"/>
        <end position="77"/>
    </location>
</feature>
<evidence type="ECO:0000313" key="6">
    <source>
        <dbReference type="EMBL" id="EUA73334.1"/>
    </source>
</evidence>
<dbReference type="PANTHER" id="PTHR43847">
    <property type="entry name" value="BLL3993 PROTEIN"/>
    <property type="match status" value="1"/>
</dbReference>
<dbReference type="EMBL" id="JAOB01000011">
    <property type="protein sequence ID" value="EUA73334.1"/>
    <property type="molecule type" value="Genomic_DNA"/>
</dbReference>
<dbReference type="PANTHER" id="PTHR43847:SF1">
    <property type="entry name" value="BLL3993 PROTEIN"/>
    <property type="match status" value="1"/>
</dbReference>
<dbReference type="PATRIC" id="fig|1299334.3.peg.1000"/>
<reference evidence="6" key="1">
    <citation type="submission" date="2014-01" db="EMBL/GenBank/DDBJ databases">
        <authorList>
            <person name="Brown-Elliot B."/>
            <person name="Wallace R."/>
            <person name="Lenaerts A."/>
            <person name="Ordway D."/>
            <person name="DeGroote M.A."/>
            <person name="Parker T."/>
            <person name="Sizemore C."/>
            <person name="Tallon L.J."/>
            <person name="Sadzewicz L.K."/>
            <person name="Sengamalay N."/>
            <person name="Fraser C.M."/>
            <person name="Hine E."/>
            <person name="Shefchek K.A."/>
            <person name="Das S.P."/>
            <person name="Tettelin H."/>
        </authorList>
    </citation>
    <scope>NUCLEOTIDE SEQUENCE [LARGE SCALE GENOMIC DNA]</scope>
    <source>
        <strain evidence="6">4042</strain>
    </source>
</reference>
<feature type="transmembrane region" description="Helical" evidence="5">
    <location>
        <begin position="12"/>
        <end position="34"/>
    </location>
</feature>
<comment type="subcellular location">
    <subcellularLocation>
        <location evidence="1">Endomembrane system</location>
        <topology evidence="1">Multi-pass membrane protein</topology>
    </subcellularLocation>
</comment>
<evidence type="ECO:0000256" key="2">
    <source>
        <dbReference type="ARBA" id="ARBA00022692"/>
    </source>
</evidence>
<dbReference type="GO" id="GO:0012505">
    <property type="term" value="C:endomembrane system"/>
    <property type="evidence" value="ECO:0007669"/>
    <property type="project" value="UniProtKB-SubCell"/>
</dbReference>